<proteinExistence type="predicted"/>
<protein>
    <submittedName>
        <fullName evidence="1">Uncharacterized protein</fullName>
    </submittedName>
</protein>
<dbReference type="EMBL" id="CM037161">
    <property type="protein sequence ID" value="KAH7856234.1"/>
    <property type="molecule type" value="Genomic_DNA"/>
</dbReference>
<name>A0ACB7YSV1_9ERIC</name>
<accession>A0ACB7YSV1</accession>
<gene>
    <name evidence="1" type="ORF">Vadar_034207</name>
</gene>
<reference evidence="1 2" key="1">
    <citation type="journal article" date="2021" name="Hortic Res">
        <title>High-quality reference genome and annotation aids understanding of berry development for evergreen blueberry (Vaccinium darrowii).</title>
        <authorList>
            <person name="Yu J."/>
            <person name="Hulse-Kemp A.M."/>
            <person name="Babiker E."/>
            <person name="Staton M."/>
        </authorList>
    </citation>
    <scope>NUCLEOTIDE SEQUENCE [LARGE SCALE GENOMIC DNA]</scope>
    <source>
        <strain evidence="2">cv. NJ 8807/NJ 8810</strain>
        <tissue evidence="1">Young leaf</tissue>
    </source>
</reference>
<keyword evidence="2" id="KW-1185">Reference proteome</keyword>
<comment type="caution">
    <text evidence="1">The sequence shown here is derived from an EMBL/GenBank/DDBJ whole genome shotgun (WGS) entry which is preliminary data.</text>
</comment>
<evidence type="ECO:0000313" key="1">
    <source>
        <dbReference type="EMBL" id="KAH7856234.1"/>
    </source>
</evidence>
<organism evidence="1 2">
    <name type="scientific">Vaccinium darrowii</name>
    <dbReference type="NCBI Taxonomy" id="229202"/>
    <lineage>
        <taxon>Eukaryota</taxon>
        <taxon>Viridiplantae</taxon>
        <taxon>Streptophyta</taxon>
        <taxon>Embryophyta</taxon>
        <taxon>Tracheophyta</taxon>
        <taxon>Spermatophyta</taxon>
        <taxon>Magnoliopsida</taxon>
        <taxon>eudicotyledons</taxon>
        <taxon>Gunneridae</taxon>
        <taxon>Pentapetalae</taxon>
        <taxon>asterids</taxon>
        <taxon>Ericales</taxon>
        <taxon>Ericaceae</taxon>
        <taxon>Vaccinioideae</taxon>
        <taxon>Vaccinieae</taxon>
        <taxon>Vaccinium</taxon>
    </lineage>
</organism>
<dbReference type="Proteomes" id="UP000828048">
    <property type="component" value="Chromosome 11"/>
</dbReference>
<evidence type="ECO:0000313" key="2">
    <source>
        <dbReference type="Proteomes" id="UP000828048"/>
    </source>
</evidence>
<sequence length="244" mass="27722">MLLWFSLLHPHVLPTQSAAFGLLCCFWFILRHPHLLILATPILALLNFGRKCYVMNTRCCTVRALFNPISLVSGRMRRTLYVGNLPPNIRERDVLHIFRECGRIAHIDLKTSPRHPSYAFVKFEEARDAENAINGHDVYKFAGYRLRVEFARGGHGSSALDHYSVYKRGGGHGRVSRRSEYQVLVTGLPSSASWQDLKVSYPLSMVPLMTLTGLGLYYLDFPMVRLVDSSAYGFSLIFVFPVKN</sequence>